<dbReference type="EMBL" id="BMDJ01000002">
    <property type="protein sequence ID" value="GGI23317.1"/>
    <property type="molecule type" value="Genomic_DNA"/>
</dbReference>
<keyword evidence="2" id="KW-1185">Reference proteome</keyword>
<proteinExistence type="predicted"/>
<evidence type="ECO:0000313" key="1">
    <source>
        <dbReference type="EMBL" id="GGI23317.1"/>
    </source>
</evidence>
<sequence length="73" mass="8544">MHTIEIPTDFEEWMFCITKKCGITLSPDFLEQSIQSLSNICDTNTEVFIKHYGENHRQATLAWFRKAHSLINL</sequence>
<protein>
    <submittedName>
        <fullName evidence="1">Uncharacterized protein</fullName>
    </submittedName>
</protein>
<organism evidence="1 2">
    <name type="scientific">Pedobacter mendelii</name>
    <dbReference type="NCBI Taxonomy" id="1908240"/>
    <lineage>
        <taxon>Bacteria</taxon>
        <taxon>Pseudomonadati</taxon>
        <taxon>Bacteroidota</taxon>
        <taxon>Sphingobacteriia</taxon>
        <taxon>Sphingobacteriales</taxon>
        <taxon>Sphingobacteriaceae</taxon>
        <taxon>Pedobacter</taxon>
    </lineage>
</organism>
<accession>A0ABQ2BGH3</accession>
<name>A0ABQ2BGH3_9SPHI</name>
<reference evidence="2" key="1">
    <citation type="journal article" date="2019" name="Int. J. Syst. Evol. Microbiol.">
        <title>The Global Catalogue of Microorganisms (GCM) 10K type strain sequencing project: providing services to taxonomists for standard genome sequencing and annotation.</title>
        <authorList>
            <consortium name="The Broad Institute Genomics Platform"/>
            <consortium name="The Broad Institute Genome Sequencing Center for Infectious Disease"/>
            <person name="Wu L."/>
            <person name="Ma J."/>
        </authorList>
    </citation>
    <scope>NUCLEOTIDE SEQUENCE [LARGE SCALE GENOMIC DNA]</scope>
    <source>
        <strain evidence="2">CCM 8939</strain>
    </source>
</reference>
<dbReference type="Proteomes" id="UP000645390">
    <property type="component" value="Unassembled WGS sequence"/>
</dbReference>
<gene>
    <name evidence="1" type="ORF">GCM10008119_07040</name>
</gene>
<comment type="caution">
    <text evidence="1">The sequence shown here is derived from an EMBL/GenBank/DDBJ whole genome shotgun (WGS) entry which is preliminary data.</text>
</comment>
<evidence type="ECO:0000313" key="2">
    <source>
        <dbReference type="Proteomes" id="UP000645390"/>
    </source>
</evidence>